<dbReference type="PANTHER" id="PTHR48442:SF1">
    <property type="entry name" value="SET DOMAIN-CONTAINING PROTEIN"/>
    <property type="match status" value="1"/>
</dbReference>
<gene>
    <name evidence="1" type="ORF">TRITD_6Bv1G021740</name>
</gene>
<evidence type="ECO:0000313" key="1">
    <source>
        <dbReference type="EMBL" id="VAI53993.1"/>
    </source>
</evidence>
<evidence type="ECO:0000313" key="2">
    <source>
        <dbReference type="Proteomes" id="UP000324705"/>
    </source>
</evidence>
<name>A0A9R0YEM0_TRITD</name>
<dbReference type="AlphaFoldDB" id="A0A9R0YEM0"/>
<dbReference type="InterPro" id="IPR046341">
    <property type="entry name" value="SET_dom_sf"/>
</dbReference>
<dbReference type="Gramene" id="TRITD6Bv1G021740.2">
    <property type="protein sequence ID" value="TRITD6Bv1G021740.2"/>
    <property type="gene ID" value="TRITD6Bv1G021740"/>
</dbReference>
<accession>A0A9R0YEM0</accession>
<dbReference type="Gene3D" id="2.170.270.10">
    <property type="entry name" value="SET domain"/>
    <property type="match status" value="1"/>
</dbReference>
<dbReference type="Proteomes" id="UP000324705">
    <property type="component" value="Chromosome 6B"/>
</dbReference>
<dbReference type="InterPro" id="IPR053114">
    <property type="entry name" value="ATXR5/ATXR6"/>
</dbReference>
<proteinExistence type="predicted"/>
<dbReference type="PANTHER" id="PTHR48442">
    <property type="entry name" value="SET DOMAIN-CONTAINING PROTEIN"/>
    <property type="match status" value="1"/>
</dbReference>
<keyword evidence="2" id="KW-1185">Reference proteome</keyword>
<dbReference type="EMBL" id="LT934122">
    <property type="protein sequence ID" value="VAI53993.1"/>
    <property type="molecule type" value="Genomic_DNA"/>
</dbReference>
<reference evidence="1 2" key="1">
    <citation type="submission" date="2017-09" db="EMBL/GenBank/DDBJ databases">
        <authorList>
            <consortium name="International Durum Wheat Genome Sequencing Consortium (IDWGSC)"/>
            <person name="Milanesi L."/>
        </authorList>
    </citation>
    <scope>NUCLEOTIDE SEQUENCE [LARGE SCALE GENOMIC DNA]</scope>
    <source>
        <strain evidence="2">cv. Svevo</strain>
    </source>
</reference>
<organism evidence="1 2">
    <name type="scientific">Triticum turgidum subsp. durum</name>
    <name type="common">Durum wheat</name>
    <name type="synonym">Triticum durum</name>
    <dbReference type="NCBI Taxonomy" id="4567"/>
    <lineage>
        <taxon>Eukaryota</taxon>
        <taxon>Viridiplantae</taxon>
        <taxon>Streptophyta</taxon>
        <taxon>Embryophyta</taxon>
        <taxon>Tracheophyta</taxon>
        <taxon>Spermatophyta</taxon>
        <taxon>Magnoliopsida</taxon>
        <taxon>Liliopsida</taxon>
        <taxon>Poales</taxon>
        <taxon>Poaceae</taxon>
        <taxon>BOP clade</taxon>
        <taxon>Pooideae</taxon>
        <taxon>Triticodae</taxon>
        <taxon>Triticeae</taxon>
        <taxon>Triticinae</taxon>
        <taxon>Triticum</taxon>
    </lineage>
</organism>
<sequence>MPKQFPLIQTKIVDFFKIQRRPAFAAPEPPEGRKRKRKAASALVVSKKKSRKLLPFTPSEDPVRRLTQMASLATALTATGAVFSNDLTYVPGMAPRSANQSALEAGGMQVRRYPVQFNLPISTKFKPVRH</sequence>
<protein>
    <submittedName>
        <fullName evidence="1">Uncharacterized protein</fullName>
    </submittedName>
</protein>